<keyword evidence="12 18" id="KW-0547">Nucleotide-binding</keyword>
<evidence type="ECO:0000256" key="11">
    <source>
        <dbReference type="ARBA" id="ARBA00022723"/>
    </source>
</evidence>
<feature type="domain" description="3-dehydroquinate synthase N-terminal" evidence="19">
    <location>
        <begin position="77"/>
        <end position="189"/>
    </location>
</feature>
<comment type="catalytic activity">
    <reaction evidence="1 18">
        <text>7-phospho-2-dehydro-3-deoxy-D-arabino-heptonate = 3-dehydroquinate + phosphate</text>
        <dbReference type="Rhea" id="RHEA:21968"/>
        <dbReference type="ChEBI" id="CHEBI:32364"/>
        <dbReference type="ChEBI" id="CHEBI:43474"/>
        <dbReference type="ChEBI" id="CHEBI:58394"/>
        <dbReference type="EC" id="4.2.3.4"/>
    </reaction>
</comment>
<evidence type="ECO:0000259" key="20">
    <source>
        <dbReference type="Pfam" id="PF24621"/>
    </source>
</evidence>
<evidence type="ECO:0000256" key="16">
    <source>
        <dbReference type="ARBA" id="ARBA00023239"/>
    </source>
</evidence>
<comment type="cofactor">
    <cofactor evidence="18">
        <name>Co(2+)</name>
        <dbReference type="ChEBI" id="CHEBI:48828"/>
    </cofactor>
    <cofactor evidence="18">
        <name>Zn(2+)</name>
        <dbReference type="ChEBI" id="CHEBI:29105"/>
    </cofactor>
    <text evidence="18">Binds 1 divalent metal cation per subunit. Can use either Co(2+) or Zn(2+).</text>
</comment>
<dbReference type="Pfam" id="PF01761">
    <property type="entry name" value="DHQ_synthase"/>
    <property type="match status" value="1"/>
</dbReference>
<dbReference type="HAMAP" id="MF_00110">
    <property type="entry name" value="DHQ_synthase"/>
    <property type="match status" value="1"/>
</dbReference>
<comment type="function">
    <text evidence="3 18">Catalyzes the conversion of 3-deoxy-D-arabino-heptulosonate 7-phosphate (DAHP) to dehydroquinate (DHQ).</text>
</comment>
<dbReference type="InterPro" id="IPR050071">
    <property type="entry name" value="Dehydroquinate_synthase"/>
</dbReference>
<dbReference type="RefSeq" id="WP_160586657.1">
    <property type="nucleotide sequence ID" value="NZ_BMHN01000001.1"/>
</dbReference>
<dbReference type="SUPFAM" id="SSF56796">
    <property type="entry name" value="Dehydroquinate synthase-like"/>
    <property type="match status" value="1"/>
</dbReference>
<keyword evidence="10 18" id="KW-0028">Amino-acid biosynthesis</keyword>
<evidence type="ECO:0000256" key="7">
    <source>
        <dbReference type="ARBA" id="ARBA00013031"/>
    </source>
</evidence>
<organism evidence="21 22">
    <name type="scientific">Pyruvatibacter mobilis</name>
    <dbReference type="NCBI Taxonomy" id="1712261"/>
    <lineage>
        <taxon>Bacteria</taxon>
        <taxon>Pseudomonadati</taxon>
        <taxon>Pseudomonadota</taxon>
        <taxon>Alphaproteobacteria</taxon>
        <taxon>Hyphomicrobiales</taxon>
        <taxon>Parvibaculaceae</taxon>
        <taxon>Pyruvatibacter</taxon>
    </lineage>
</organism>
<dbReference type="GeneID" id="300653562"/>
<dbReference type="GO" id="GO:0008652">
    <property type="term" value="P:amino acid biosynthetic process"/>
    <property type="evidence" value="ECO:0007669"/>
    <property type="project" value="UniProtKB-KW"/>
</dbReference>
<dbReference type="InterPro" id="IPR056179">
    <property type="entry name" value="DHQS_C"/>
</dbReference>
<evidence type="ECO:0000256" key="18">
    <source>
        <dbReference type="HAMAP-Rule" id="MF_00110"/>
    </source>
</evidence>
<evidence type="ECO:0000256" key="2">
    <source>
        <dbReference type="ARBA" id="ARBA00001911"/>
    </source>
</evidence>
<dbReference type="GO" id="GO:0003856">
    <property type="term" value="F:3-dehydroquinate synthase activity"/>
    <property type="evidence" value="ECO:0007669"/>
    <property type="project" value="UniProtKB-UniRule"/>
</dbReference>
<evidence type="ECO:0000256" key="12">
    <source>
        <dbReference type="ARBA" id="ARBA00022741"/>
    </source>
</evidence>
<evidence type="ECO:0000256" key="9">
    <source>
        <dbReference type="ARBA" id="ARBA00022490"/>
    </source>
</evidence>
<dbReference type="GO" id="GO:0005737">
    <property type="term" value="C:cytoplasm"/>
    <property type="evidence" value="ECO:0007669"/>
    <property type="project" value="UniProtKB-SubCell"/>
</dbReference>
<evidence type="ECO:0000256" key="4">
    <source>
        <dbReference type="ARBA" id="ARBA00004496"/>
    </source>
</evidence>
<evidence type="ECO:0000256" key="5">
    <source>
        <dbReference type="ARBA" id="ARBA00004661"/>
    </source>
</evidence>
<evidence type="ECO:0000313" key="22">
    <source>
        <dbReference type="Proteomes" id="UP000470384"/>
    </source>
</evidence>
<evidence type="ECO:0000256" key="8">
    <source>
        <dbReference type="ARBA" id="ARBA00017684"/>
    </source>
</evidence>
<name>A0A845Q903_9HYPH</name>
<dbReference type="PIRSF" id="PIRSF001455">
    <property type="entry name" value="DHQ_synth"/>
    <property type="match status" value="1"/>
</dbReference>
<comment type="similarity">
    <text evidence="6 18">Belongs to the sugar phosphate cyclases superfamily. Dehydroquinate synthase family.</text>
</comment>
<dbReference type="InterPro" id="IPR030963">
    <property type="entry name" value="DHQ_synth_fam"/>
</dbReference>
<keyword evidence="15 18" id="KW-0057">Aromatic amino acid biosynthesis</keyword>
<comment type="caution">
    <text evidence="18">Lacks conserved residue(s) required for the propagation of feature annotation.</text>
</comment>
<proteinExistence type="inferred from homology"/>
<evidence type="ECO:0000256" key="17">
    <source>
        <dbReference type="ARBA" id="ARBA00023285"/>
    </source>
</evidence>
<keyword evidence="9 18" id="KW-0963">Cytoplasm</keyword>
<comment type="subcellular location">
    <subcellularLocation>
        <location evidence="4 18">Cytoplasm</location>
    </subcellularLocation>
</comment>
<comment type="pathway">
    <text evidence="5 18">Metabolic intermediate biosynthesis; chorismate biosynthesis; chorismate from D-erythrose 4-phosphate and phosphoenolpyruvate: step 2/7.</text>
</comment>
<evidence type="ECO:0000256" key="15">
    <source>
        <dbReference type="ARBA" id="ARBA00023141"/>
    </source>
</evidence>
<dbReference type="EC" id="4.2.3.4" evidence="7 18"/>
<dbReference type="InterPro" id="IPR030960">
    <property type="entry name" value="DHQS/DOIS_N"/>
</dbReference>
<dbReference type="OrthoDB" id="9806583at2"/>
<comment type="caution">
    <text evidence="21">The sequence shown here is derived from an EMBL/GenBank/DDBJ whole genome shotgun (WGS) entry which is preliminary data.</text>
</comment>
<evidence type="ECO:0000256" key="1">
    <source>
        <dbReference type="ARBA" id="ARBA00001393"/>
    </source>
</evidence>
<evidence type="ECO:0000256" key="6">
    <source>
        <dbReference type="ARBA" id="ARBA00005412"/>
    </source>
</evidence>
<feature type="binding site" evidence="18">
    <location>
        <position position="257"/>
    </location>
    <ligand>
        <name>Zn(2+)</name>
        <dbReference type="ChEBI" id="CHEBI:29105"/>
    </ligand>
</feature>
<dbReference type="PANTHER" id="PTHR43622:SF7">
    <property type="entry name" value="3-DEHYDROQUINATE SYNTHASE, CHLOROPLASTIC"/>
    <property type="match status" value="1"/>
</dbReference>
<feature type="binding site" evidence="18">
    <location>
        <begin position="139"/>
        <end position="140"/>
    </location>
    <ligand>
        <name>NAD(+)</name>
        <dbReference type="ChEBI" id="CHEBI:57540"/>
    </ligand>
</feature>
<feature type="binding site" evidence="18">
    <location>
        <position position="161"/>
    </location>
    <ligand>
        <name>NAD(+)</name>
        <dbReference type="ChEBI" id="CHEBI:57540"/>
    </ligand>
</feature>
<evidence type="ECO:0000256" key="13">
    <source>
        <dbReference type="ARBA" id="ARBA00022833"/>
    </source>
</evidence>
<gene>
    <name evidence="18" type="primary">aroB</name>
    <name evidence="21" type="ORF">GTQ45_02395</name>
</gene>
<dbReference type="UniPathway" id="UPA00053">
    <property type="reaction ID" value="UER00085"/>
</dbReference>
<dbReference type="GO" id="GO:0000166">
    <property type="term" value="F:nucleotide binding"/>
    <property type="evidence" value="ECO:0007669"/>
    <property type="project" value="UniProtKB-KW"/>
</dbReference>
<evidence type="ECO:0000256" key="14">
    <source>
        <dbReference type="ARBA" id="ARBA00023027"/>
    </source>
</evidence>
<dbReference type="GO" id="GO:0046872">
    <property type="term" value="F:metal ion binding"/>
    <property type="evidence" value="ECO:0007669"/>
    <property type="project" value="UniProtKB-KW"/>
</dbReference>
<keyword evidence="11 18" id="KW-0479">Metal-binding</keyword>
<dbReference type="Pfam" id="PF24621">
    <property type="entry name" value="DHQS_C"/>
    <property type="match status" value="1"/>
</dbReference>
<dbReference type="FunFam" id="3.40.50.1970:FF:000001">
    <property type="entry name" value="3-dehydroquinate synthase"/>
    <property type="match status" value="1"/>
</dbReference>
<sequence>MTQNPSAPVHHAVPVSLGDRSYDVVIGSGLLARAGETIAPLLTRPFAPIVTDETVAGLHLETLTRALEAEGIRTVPIVLPAGEATKSFHHLEQLLGALMDAGVERTDMIIALGGGVIGDLAGFAAAILRRGVDFIQIPTTLLAQVDSSVGGKTAIDVPQGKNLVGAFHQPRLVLADTGALKTLSDRELRAGYAEVAKYGLIDDADFFAWLETNGPALLAGDEALRAEAVMHSVAAKARVVAADEREGGQRALLNLGHTFGHALETAAGYSGDLLHGEAVAAGMGIAFDVSVRMGLCPAEDATRAKAHLRACSLPAGLADLEQRNSLTIPDTDEIVRLMGQDKKVSQGRITFILARGIGKSFICKDADIAAIADVLSERQAA</sequence>
<dbReference type="InterPro" id="IPR016037">
    <property type="entry name" value="DHQ_synth_AroB"/>
</dbReference>
<keyword evidence="16 18" id="KW-0456">Lyase</keyword>
<dbReference type="NCBIfam" id="TIGR01357">
    <property type="entry name" value="aroB"/>
    <property type="match status" value="1"/>
</dbReference>
<keyword evidence="17 18" id="KW-0170">Cobalt</keyword>
<keyword evidence="22" id="KW-1185">Reference proteome</keyword>
<evidence type="ECO:0000259" key="19">
    <source>
        <dbReference type="Pfam" id="PF01761"/>
    </source>
</evidence>
<feature type="binding site" evidence="18">
    <location>
        <position position="194"/>
    </location>
    <ligand>
        <name>Zn(2+)</name>
        <dbReference type="ChEBI" id="CHEBI:29105"/>
    </ligand>
</feature>
<evidence type="ECO:0000313" key="21">
    <source>
        <dbReference type="EMBL" id="NBG94581.1"/>
    </source>
</evidence>
<dbReference type="GO" id="GO:0009073">
    <property type="term" value="P:aromatic amino acid family biosynthetic process"/>
    <property type="evidence" value="ECO:0007669"/>
    <property type="project" value="UniProtKB-KW"/>
</dbReference>
<feature type="binding site" evidence="18">
    <location>
        <position position="152"/>
    </location>
    <ligand>
        <name>NAD(+)</name>
        <dbReference type="ChEBI" id="CHEBI:57540"/>
    </ligand>
</feature>
<feature type="domain" description="3-dehydroquinate synthase C-terminal" evidence="20">
    <location>
        <begin position="191"/>
        <end position="344"/>
    </location>
</feature>
<feature type="binding site" evidence="18">
    <location>
        <position position="275"/>
    </location>
    <ligand>
        <name>Zn(2+)</name>
        <dbReference type="ChEBI" id="CHEBI:29105"/>
    </ligand>
</feature>
<dbReference type="Proteomes" id="UP000470384">
    <property type="component" value="Unassembled WGS sequence"/>
</dbReference>
<feature type="binding site" evidence="18">
    <location>
        <begin position="115"/>
        <end position="119"/>
    </location>
    <ligand>
        <name>NAD(+)</name>
        <dbReference type="ChEBI" id="CHEBI:57540"/>
    </ligand>
</feature>
<accession>A0A845Q903</accession>
<dbReference type="Gene3D" id="3.40.50.1970">
    <property type="match status" value="1"/>
</dbReference>
<dbReference type="PANTHER" id="PTHR43622">
    <property type="entry name" value="3-DEHYDROQUINATE SYNTHASE"/>
    <property type="match status" value="1"/>
</dbReference>
<evidence type="ECO:0000256" key="10">
    <source>
        <dbReference type="ARBA" id="ARBA00022605"/>
    </source>
</evidence>
<dbReference type="Gene3D" id="1.20.1090.10">
    <property type="entry name" value="Dehydroquinate synthase-like - alpha domain"/>
    <property type="match status" value="1"/>
</dbReference>
<dbReference type="AlphaFoldDB" id="A0A845Q903"/>
<evidence type="ECO:0000256" key="3">
    <source>
        <dbReference type="ARBA" id="ARBA00003485"/>
    </source>
</evidence>
<dbReference type="EMBL" id="WXYQ01000001">
    <property type="protein sequence ID" value="NBG94581.1"/>
    <property type="molecule type" value="Genomic_DNA"/>
</dbReference>
<dbReference type="GO" id="GO:0009423">
    <property type="term" value="P:chorismate biosynthetic process"/>
    <property type="evidence" value="ECO:0007669"/>
    <property type="project" value="UniProtKB-UniRule"/>
</dbReference>
<reference evidence="21 22" key="1">
    <citation type="journal article" date="2016" name="Int. J. Syst. Evol. Microbiol.">
        <title>Pyruvatibacter mobilis gen. nov., sp. nov., a marine bacterium from the culture broth of Picochlorum sp. 122.</title>
        <authorList>
            <person name="Wang G."/>
            <person name="Tang M."/>
            <person name="Wu H."/>
            <person name="Dai S."/>
            <person name="Li T."/>
            <person name="Chen C."/>
            <person name="He H."/>
            <person name="Fan J."/>
            <person name="Xiang W."/>
            <person name="Li X."/>
        </authorList>
    </citation>
    <scope>NUCLEOTIDE SEQUENCE [LARGE SCALE GENOMIC DNA]</scope>
    <source>
        <strain evidence="21 22">GYP-11</strain>
    </source>
</reference>
<dbReference type="CDD" id="cd08195">
    <property type="entry name" value="DHQS"/>
    <property type="match status" value="1"/>
</dbReference>
<comment type="cofactor">
    <cofactor evidence="2 18">
        <name>NAD(+)</name>
        <dbReference type="ChEBI" id="CHEBI:57540"/>
    </cofactor>
</comment>
<keyword evidence="13 18" id="KW-0862">Zinc</keyword>
<protein>
    <recommendedName>
        <fullName evidence="8 18">3-dehydroquinate synthase</fullName>
        <shortName evidence="18">DHQS</shortName>
        <ecNumber evidence="7 18">4.2.3.4</ecNumber>
    </recommendedName>
</protein>
<keyword evidence="14 18" id="KW-0520">NAD</keyword>